<proteinExistence type="predicted"/>
<evidence type="ECO:0000313" key="1">
    <source>
        <dbReference type="EMBL" id="GAK31027.1"/>
    </source>
</evidence>
<dbReference type="Proteomes" id="UP000030643">
    <property type="component" value="Unassembled WGS sequence"/>
</dbReference>
<evidence type="ECO:0000313" key="2">
    <source>
        <dbReference type="Proteomes" id="UP000030643"/>
    </source>
</evidence>
<name>A0A069CUE8_WEIOS</name>
<protein>
    <submittedName>
        <fullName evidence="1">Uncharacterized protein</fullName>
    </submittedName>
</protein>
<gene>
    <name evidence="1" type="ORF">WOSG25_070040</name>
</gene>
<dbReference type="EMBL" id="DF820490">
    <property type="protein sequence ID" value="GAK31027.1"/>
    <property type="molecule type" value="Genomic_DNA"/>
</dbReference>
<dbReference type="AlphaFoldDB" id="A0A069CUE8"/>
<sequence>MEISVKNLRDLIKRGEYLEDYGISGRNRNKSQKQTYNFWKTDVVSFSQSLDDSRQYYDFKNKVSILNFYNTFKDILSVTAAMKSLYRKLVFAKFVKVGKFDQYSRNVFIIHGHDAEFVSKVEKVITGLNFKPFDLAEPQDNESRLIEELDRHLETCKGCSCFIYL</sequence>
<dbReference type="RefSeq" id="WP_027699067.1">
    <property type="nucleotide sequence ID" value="NZ_DF820490.1"/>
</dbReference>
<reference evidence="2" key="1">
    <citation type="journal article" date="2014" name="Genome Announc.">
        <title>Draft genome sequence of Weissella oryzae SG25T, isolated from fermented rice grains.</title>
        <authorList>
            <person name="Tanizawa Y."/>
            <person name="Fujisawa T."/>
            <person name="Mochizuki T."/>
            <person name="Kaminuma E."/>
            <person name="Suzuki Y."/>
            <person name="Nakamura Y."/>
            <person name="Tohno M."/>
        </authorList>
    </citation>
    <scope>NUCLEOTIDE SEQUENCE [LARGE SCALE GENOMIC DNA]</scope>
    <source>
        <strain evidence="2">DSM 25784 / JCM 18191 / LMG 30913 / SG25</strain>
    </source>
</reference>
<organism evidence="1 2">
    <name type="scientific">Weissella oryzae (strain DSM 25784 / JCM 18191 / LMG 30913 / SG25)</name>
    <dbReference type="NCBI Taxonomy" id="1329250"/>
    <lineage>
        <taxon>Bacteria</taxon>
        <taxon>Bacillati</taxon>
        <taxon>Bacillota</taxon>
        <taxon>Bacilli</taxon>
        <taxon>Lactobacillales</taxon>
        <taxon>Lactobacillaceae</taxon>
        <taxon>Weissella</taxon>
    </lineage>
</organism>
<accession>A0A069CUE8</accession>
<dbReference type="STRING" id="1329250.WOSG25_070040"/>
<keyword evidence="2" id="KW-1185">Reference proteome</keyword>
<dbReference type="OrthoDB" id="5497289at2"/>